<organism evidence="1">
    <name type="scientific">marine metagenome</name>
    <dbReference type="NCBI Taxonomy" id="408172"/>
    <lineage>
        <taxon>unclassified sequences</taxon>
        <taxon>metagenomes</taxon>
        <taxon>ecological metagenomes</taxon>
    </lineage>
</organism>
<accession>A0A381TR80</accession>
<gene>
    <name evidence="1" type="ORF">METZ01_LOCUS71414</name>
</gene>
<dbReference type="AlphaFoldDB" id="A0A381TR80"/>
<proteinExistence type="predicted"/>
<feature type="non-terminal residue" evidence="1">
    <location>
        <position position="1"/>
    </location>
</feature>
<reference evidence="1" key="1">
    <citation type="submission" date="2018-05" db="EMBL/GenBank/DDBJ databases">
        <authorList>
            <person name="Lanie J.A."/>
            <person name="Ng W.-L."/>
            <person name="Kazmierczak K.M."/>
            <person name="Andrzejewski T.M."/>
            <person name="Davidsen T.M."/>
            <person name="Wayne K.J."/>
            <person name="Tettelin H."/>
            <person name="Glass J.I."/>
            <person name="Rusch D."/>
            <person name="Podicherti R."/>
            <person name="Tsui H.-C.T."/>
            <person name="Winkler M.E."/>
        </authorList>
    </citation>
    <scope>NUCLEOTIDE SEQUENCE</scope>
</reference>
<protein>
    <submittedName>
        <fullName evidence="1">Uncharacterized protein</fullName>
    </submittedName>
</protein>
<name>A0A381TR80_9ZZZZ</name>
<dbReference type="EMBL" id="UINC01005029">
    <property type="protein sequence ID" value="SVA18560.1"/>
    <property type="molecule type" value="Genomic_DNA"/>
</dbReference>
<sequence>TILTIYNYPLTKKKHEEIREELEALNN</sequence>
<evidence type="ECO:0000313" key="1">
    <source>
        <dbReference type="EMBL" id="SVA18560.1"/>
    </source>
</evidence>